<keyword evidence="5 6" id="KW-0408">Iron</keyword>
<dbReference type="SUPFAM" id="SSF46626">
    <property type="entry name" value="Cytochrome c"/>
    <property type="match status" value="2"/>
</dbReference>
<keyword evidence="3 6" id="KW-0479">Metal-binding</keyword>
<evidence type="ECO:0000256" key="7">
    <source>
        <dbReference type="SAM" id="SignalP"/>
    </source>
</evidence>
<evidence type="ECO:0000313" key="9">
    <source>
        <dbReference type="EMBL" id="AXX97773.1"/>
    </source>
</evidence>
<feature type="domain" description="Cytochrome c" evidence="8">
    <location>
        <begin position="23"/>
        <end position="101"/>
    </location>
</feature>
<feature type="chain" id="PRO_5016822776" evidence="7">
    <location>
        <begin position="20"/>
        <end position="190"/>
    </location>
</feature>
<dbReference type="PANTHER" id="PTHR33751">
    <property type="entry name" value="CBB3-TYPE CYTOCHROME C OXIDASE SUBUNIT FIXP"/>
    <property type="match status" value="1"/>
</dbReference>
<keyword evidence="1" id="KW-0813">Transport</keyword>
<dbReference type="OrthoDB" id="9808603at2"/>
<dbReference type="GO" id="GO:0046872">
    <property type="term" value="F:metal ion binding"/>
    <property type="evidence" value="ECO:0007669"/>
    <property type="project" value="UniProtKB-KW"/>
</dbReference>
<evidence type="ECO:0000259" key="8">
    <source>
        <dbReference type="PROSITE" id="PS51007"/>
    </source>
</evidence>
<dbReference type="GO" id="GO:0020037">
    <property type="term" value="F:heme binding"/>
    <property type="evidence" value="ECO:0007669"/>
    <property type="project" value="InterPro"/>
</dbReference>
<evidence type="ECO:0000256" key="2">
    <source>
        <dbReference type="ARBA" id="ARBA00022617"/>
    </source>
</evidence>
<feature type="signal peptide" evidence="7">
    <location>
        <begin position="1"/>
        <end position="19"/>
    </location>
</feature>
<dbReference type="PANTHER" id="PTHR33751:SF9">
    <property type="entry name" value="CYTOCHROME C4"/>
    <property type="match status" value="1"/>
</dbReference>
<organism evidence="9 10">
    <name type="scientific">Profundibacter amoris</name>
    <dbReference type="NCBI Taxonomy" id="2171755"/>
    <lineage>
        <taxon>Bacteria</taxon>
        <taxon>Pseudomonadati</taxon>
        <taxon>Pseudomonadota</taxon>
        <taxon>Alphaproteobacteria</taxon>
        <taxon>Rhodobacterales</taxon>
        <taxon>Paracoccaceae</taxon>
        <taxon>Profundibacter</taxon>
    </lineage>
</organism>
<keyword evidence="4" id="KW-0249">Electron transport</keyword>
<keyword evidence="7" id="KW-0732">Signal</keyword>
<dbReference type="Pfam" id="PF13442">
    <property type="entry name" value="Cytochrome_CBB3"/>
    <property type="match status" value="2"/>
</dbReference>
<evidence type="ECO:0000313" key="10">
    <source>
        <dbReference type="Proteomes" id="UP000261704"/>
    </source>
</evidence>
<dbReference type="Gene3D" id="1.10.760.10">
    <property type="entry name" value="Cytochrome c-like domain"/>
    <property type="match status" value="2"/>
</dbReference>
<accession>A0A347UFZ5</accession>
<evidence type="ECO:0000256" key="4">
    <source>
        <dbReference type="ARBA" id="ARBA00022982"/>
    </source>
</evidence>
<dbReference type="RefSeq" id="WP_118942430.1">
    <property type="nucleotide sequence ID" value="NZ_CP032125.1"/>
</dbReference>
<dbReference type="PROSITE" id="PS51007">
    <property type="entry name" value="CYTC"/>
    <property type="match status" value="2"/>
</dbReference>
<reference evidence="9 10" key="1">
    <citation type="submission" date="2018-09" db="EMBL/GenBank/DDBJ databases">
        <title>Profundibacter amoris BAR1 gen. nov., sp. nov., a new member of the Roseobacter clade isolated at Lokis Castle Vent Field on the Arctic Mid-Oceanic Ridge.</title>
        <authorList>
            <person name="Le Moine Bauer S."/>
            <person name="Sjoeberg A.G."/>
            <person name="L'Haridon S."/>
            <person name="Stokke R."/>
            <person name="Roalkvam I."/>
            <person name="Steen I.H."/>
            <person name="Dahle H."/>
        </authorList>
    </citation>
    <scope>NUCLEOTIDE SEQUENCE [LARGE SCALE GENOMIC DNA]</scope>
    <source>
        <strain evidence="9 10">BAR1</strain>
    </source>
</reference>
<feature type="domain" description="Cytochrome c" evidence="8">
    <location>
        <begin position="104"/>
        <end position="185"/>
    </location>
</feature>
<dbReference type="GO" id="GO:0009055">
    <property type="term" value="F:electron transfer activity"/>
    <property type="evidence" value="ECO:0007669"/>
    <property type="project" value="InterPro"/>
</dbReference>
<protein>
    <submittedName>
        <fullName evidence="9">Cytochrome c4</fullName>
    </submittedName>
</protein>
<dbReference type="InterPro" id="IPR036909">
    <property type="entry name" value="Cyt_c-like_dom_sf"/>
</dbReference>
<gene>
    <name evidence="9" type="ORF">BAR1_07420</name>
</gene>
<name>A0A347UFZ5_9RHOB</name>
<keyword evidence="2 6" id="KW-0349">Heme</keyword>
<evidence type="ECO:0000256" key="6">
    <source>
        <dbReference type="PROSITE-ProRule" id="PRU00433"/>
    </source>
</evidence>
<dbReference type="KEGG" id="pamo:BAR1_07420"/>
<dbReference type="InterPro" id="IPR050597">
    <property type="entry name" value="Cytochrome_c_Oxidase_Subunit"/>
</dbReference>
<sequence length="190" mass="20362">MMRLALLLGCVLAARIALGEPAGNADSGHKLARQCRTCHGINGYAKIPIAPHIGGETAGYIARQLTSFREGRRSHEMMSVIASGLTDTDIRDLAAWYASIPIRAALPDGADTADAPIECTGCHGSEGIAVIPEAPNLAGESLVYIETQLKAFRVGKRQHPDMNRIAAGLSDEDIRTVARWYTQINFAVLP</sequence>
<evidence type="ECO:0000256" key="1">
    <source>
        <dbReference type="ARBA" id="ARBA00022448"/>
    </source>
</evidence>
<dbReference type="InterPro" id="IPR009056">
    <property type="entry name" value="Cyt_c-like_dom"/>
</dbReference>
<evidence type="ECO:0000256" key="3">
    <source>
        <dbReference type="ARBA" id="ARBA00022723"/>
    </source>
</evidence>
<dbReference type="Proteomes" id="UP000261704">
    <property type="component" value="Chromosome"/>
</dbReference>
<evidence type="ECO:0000256" key="5">
    <source>
        <dbReference type="ARBA" id="ARBA00023004"/>
    </source>
</evidence>
<dbReference type="AlphaFoldDB" id="A0A347UFZ5"/>
<proteinExistence type="predicted"/>
<dbReference type="EMBL" id="CP032125">
    <property type="protein sequence ID" value="AXX97773.1"/>
    <property type="molecule type" value="Genomic_DNA"/>
</dbReference>
<keyword evidence="10" id="KW-1185">Reference proteome</keyword>